<evidence type="ECO:0000256" key="10">
    <source>
        <dbReference type="ARBA" id="ARBA00023136"/>
    </source>
</evidence>
<evidence type="ECO:0000256" key="5">
    <source>
        <dbReference type="ARBA" id="ARBA00022676"/>
    </source>
</evidence>
<dbReference type="GO" id="GO:0004376">
    <property type="term" value="F:GPI mannosyltransferase activity"/>
    <property type="evidence" value="ECO:0007669"/>
    <property type="project" value="InterPro"/>
</dbReference>
<feature type="transmembrane region" description="Helical" evidence="11">
    <location>
        <begin position="266"/>
        <end position="287"/>
    </location>
</feature>
<evidence type="ECO:0000256" key="1">
    <source>
        <dbReference type="ARBA" id="ARBA00004477"/>
    </source>
</evidence>
<dbReference type="PANTHER" id="PTHR12468:SF2">
    <property type="entry name" value="GPI MANNOSYLTRANSFERASE 2"/>
    <property type="match status" value="1"/>
</dbReference>
<evidence type="ECO:0000256" key="9">
    <source>
        <dbReference type="ARBA" id="ARBA00022989"/>
    </source>
</evidence>
<evidence type="ECO:0000313" key="12">
    <source>
        <dbReference type="EMBL" id="ETO16675.1"/>
    </source>
</evidence>
<keyword evidence="5 11" id="KW-0328">Glycosyltransferase</keyword>
<dbReference type="OrthoDB" id="10252502at2759"/>
<proteinExistence type="inferred from homology"/>
<dbReference type="InterPro" id="IPR007315">
    <property type="entry name" value="PIG-V/Gpi18"/>
</dbReference>
<feature type="transmembrane region" description="Helical" evidence="11">
    <location>
        <begin position="105"/>
        <end position="127"/>
    </location>
</feature>
<keyword evidence="8 11" id="KW-0256">Endoplasmic reticulum</keyword>
<keyword evidence="9 11" id="KW-1133">Transmembrane helix</keyword>
<accession>X6MU77</accession>
<evidence type="ECO:0000256" key="6">
    <source>
        <dbReference type="ARBA" id="ARBA00022679"/>
    </source>
</evidence>
<dbReference type="GO" id="GO:0005789">
    <property type="term" value="C:endoplasmic reticulum membrane"/>
    <property type="evidence" value="ECO:0007669"/>
    <property type="project" value="UniProtKB-SubCell"/>
</dbReference>
<keyword evidence="7 11" id="KW-0812">Transmembrane</keyword>
<keyword evidence="4 11" id="KW-0337">GPI-anchor biosynthesis</keyword>
<feature type="transmembrane region" description="Helical" evidence="11">
    <location>
        <begin position="200"/>
        <end position="219"/>
    </location>
</feature>
<protein>
    <recommendedName>
        <fullName evidence="11">GPI mannosyltransferase 2</fullName>
        <ecNumber evidence="11">2.4.1.-</ecNumber>
    </recommendedName>
</protein>
<feature type="transmembrane region" description="Helical" evidence="11">
    <location>
        <begin position="294"/>
        <end position="313"/>
    </location>
</feature>
<feature type="transmembrane region" description="Helical" evidence="11">
    <location>
        <begin position="231"/>
        <end position="254"/>
    </location>
</feature>
<dbReference type="EMBL" id="ASPP01017960">
    <property type="protein sequence ID" value="ETO16675.1"/>
    <property type="molecule type" value="Genomic_DNA"/>
</dbReference>
<evidence type="ECO:0000313" key="13">
    <source>
        <dbReference type="Proteomes" id="UP000023152"/>
    </source>
</evidence>
<evidence type="ECO:0000256" key="4">
    <source>
        <dbReference type="ARBA" id="ARBA00022502"/>
    </source>
</evidence>
<keyword evidence="6 11" id="KW-0808">Transferase</keyword>
<name>X6MU77_RETFI</name>
<dbReference type="GO" id="GO:0006506">
    <property type="term" value="P:GPI anchor biosynthetic process"/>
    <property type="evidence" value="ECO:0007669"/>
    <property type="project" value="UniProtKB-UniPathway"/>
</dbReference>
<gene>
    <name evidence="12" type="ORF">RFI_20665</name>
</gene>
<dbReference type="EC" id="2.4.1.-" evidence="11"/>
<keyword evidence="10 11" id="KW-0472">Membrane</keyword>
<evidence type="ECO:0000256" key="11">
    <source>
        <dbReference type="RuleBase" id="RU363112"/>
    </source>
</evidence>
<evidence type="ECO:0000256" key="3">
    <source>
        <dbReference type="ARBA" id="ARBA00008698"/>
    </source>
</evidence>
<evidence type="ECO:0000256" key="2">
    <source>
        <dbReference type="ARBA" id="ARBA00004687"/>
    </source>
</evidence>
<dbReference type="Proteomes" id="UP000023152">
    <property type="component" value="Unassembled WGS sequence"/>
</dbReference>
<dbReference type="GO" id="GO:0031501">
    <property type="term" value="C:mannosyltransferase complex"/>
    <property type="evidence" value="ECO:0007669"/>
    <property type="project" value="TreeGrafter"/>
</dbReference>
<evidence type="ECO:0000256" key="8">
    <source>
        <dbReference type="ARBA" id="ARBA00022824"/>
    </source>
</evidence>
<evidence type="ECO:0000256" key="7">
    <source>
        <dbReference type="ARBA" id="ARBA00022692"/>
    </source>
</evidence>
<keyword evidence="13" id="KW-1185">Reference proteome</keyword>
<feature type="transmembrane region" description="Helical" evidence="11">
    <location>
        <begin position="383"/>
        <end position="406"/>
    </location>
</feature>
<dbReference type="AlphaFoldDB" id="X6MU77"/>
<comment type="function">
    <text evidence="11">Mannosyltransferase involved in glycosylphosphatidylinositol-anchor biosynthesis.</text>
</comment>
<comment type="pathway">
    <text evidence="2 11">Glycolipid biosynthesis; glycosylphosphatidylinositol-anchor biosynthesis.</text>
</comment>
<comment type="caution">
    <text evidence="12">The sequence shown here is derived from an EMBL/GenBank/DDBJ whole genome shotgun (WGS) entry which is preliminary data.</text>
</comment>
<dbReference type="PANTHER" id="PTHR12468">
    <property type="entry name" value="GPI MANNOSYLTRANSFERASE 2"/>
    <property type="match status" value="1"/>
</dbReference>
<dbReference type="UniPathway" id="UPA00196"/>
<dbReference type="Pfam" id="PF04188">
    <property type="entry name" value="Mannosyl_trans2"/>
    <property type="match status" value="1"/>
</dbReference>
<sequence>MSQSKDFSINRDLHLGLPQLSQYQCKCCRNDALQSKQSSESKPERGCLKDSQKKIESWYCCWQWTTEIMLSPYQEYLGQWEKERVVKQEKKKEDSQNEVSIISELFYNFLFVKVLIVCLGSLCYYHFASFDKSSTILHKQYNDPSKHAINKVLYEWLGWSTHWDGEHFISLIMHYPSSHAQTPTSMLSISIVGYEHEKEYAFFPGLPLIIHSISVNLHYHLFHSFLTLRTCHLVVSFIWNSFTFFMASVLLYYLTKFTFFNNHKMVFFFFALLSSKLFLMNPANIFFNAMYTESTFSFCSLLLLLSLEMLYFHLNSSLSKYQCNMYLLLFVMVISLWTCGWVRSNGILLIGFPFYYLLISWLAKCSNQRLHGFVQRSYLAFKYIALLLFVVLIGFMPVALFQYYAIRNLCHWDQNEVDTSSGSIFQKQNKTKKKNWIDSLLSFFFFFFFFF</sequence>
<reference evidence="12 13" key="1">
    <citation type="journal article" date="2013" name="Curr. Biol.">
        <title>The Genome of the Foraminiferan Reticulomyxa filosa.</title>
        <authorList>
            <person name="Glockner G."/>
            <person name="Hulsmann N."/>
            <person name="Schleicher M."/>
            <person name="Noegel A.A."/>
            <person name="Eichinger L."/>
            <person name="Gallinger C."/>
            <person name="Pawlowski J."/>
            <person name="Sierra R."/>
            <person name="Euteneuer U."/>
            <person name="Pillet L."/>
            <person name="Moustafa A."/>
            <person name="Platzer M."/>
            <person name="Groth M."/>
            <person name="Szafranski K."/>
            <person name="Schliwa M."/>
        </authorList>
    </citation>
    <scope>NUCLEOTIDE SEQUENCE [LARGE SCALE GENOMIC DNA]</scope>
</reference>
<comment type="subcellular location">
    <subcellularLocation>
        <location evidence="1 11">Endoplasmic reticulum membrane</location>
        <topology evidence="1 11">Multi-pass membrane protein</topology>
    </subcellularLocation>
</comment>
<comment type="similarity">
    <text evidence="3 11">Belongs to the PIGV family.</text>
</comment>
<feature type="transmembrane region" description="Helical" evidence="11">
    <location>
        <begin position="347"/>
        <end position="363"/>
    </location>
</feature>
<organism evidence="12 13">
    <name type="scientific">Reticulomyxa filosa</name>
    <dbReference type="NCBI Taxonomy" id="46433"/>
    <lineage>
        <taxon>Eukaryota</taxon>
        <taxon>Sar</taxon>
        <taxon>Rhizaria</taxon>
        <taxon>Retaria</taxon>
        <taxon>Foraminifera</taxon>
        <taxon>Monothalamids</taxon>
        <taxon>Reticulomyxidae</taxon>
        <taxon>Reticulomyxa</taxon>
    </lineage>
</organism>
<feature type="transmembrane region" description="Helical" evidence="11">
    <location>
        <begin position="325"/>
        <end position="342"/>
    </location>
</feature>
<feature type="transmembrane region" description="Helical" evidence="11">
    <location>
        <begin position="435"/>
        <end position="450"/>
    </location>
</feature>
<dbReference type="GO" id="GO:0000009">
    <property type="term" value="F:alpha-1,6-mannosyltransferase activity"/>
    <property type="evidence" value="ECO:0007669"/>
    <property type="project" value="InterPro"/>
</dbReference>